<proteinExistence type="predicted"/>
<protein>
    <submittedName>
        <fullName evidence="2">Uncharacterized protein</fullName>
    </submittedName>
</protein>
<dbReference type="Proteomes" id="UP000298468">
    <property type="component" value="Unassembled WGS sequence"/>
</dbReference>
<evidence type="ECO:0000256" key="1">
    <source>
        <dbReference type="SAM" id="Phobius"/>
    </source>
</evidence>
<gene>
    <name evidence="2" type="ORF">E3T61_07295</name>
</gene>
<keyword evidence="1" id="KW-0812">Transmembrane</keyword>
<organism evidence="2 3">
    <name type="scientific">Cryobacterium lactosi</name>
    <dbReference type="NCBI Taxonomy" id="1259202"/>
    <lineage>
        <taxon>Bacteria</taxon>
        <taxon>Bacillati</taxon>
        <taxon>Actinomycetota</taxon>
        <taxon>Actinomycetes</taxon>
        <taxon>Micrococcales</taxon>
        <taxon>Microbacteriaceae</taxon>
        <taxon>Cryobacterium</taxon>
    </lineage>
</organism>
<dbReference type="EMBL" id="SOHM01000012">
    <property type="protein sequence ID" value="TFD92103.1"/>
    <property type="molecule type" value="Genomic_DNA"/>
</dbReference>
<feature type="transmembrane region" description="Helical" evidence="1">
    <location>
        <begin position="158"/>
        <end position="178"/>
    </location>
</feature>
<dbReference type="RefSeq" id="WP_134640215.1">
    <property type="nucleotide sequence ID" value="NZ_SOHM01000012.1"/>
</dbReference>
<evidence type="ECO:0000313" key="3">
    <source>
        <dbReference type="Proteomes" id="UP000298468"/>
    </source>
</evidence>
<keyword evidence="3" id="KW-1185">Reference proteome</keyword>
<evidence type="ECO:0000313" key="2">
    <source>
        <dbReference type="EMBL" id="TFD92103.1"/>
    </source>
</evidence>
<feature type="transmembrane region" description="Helical" evidence="1">
    <location>
        <begin position="128"/>
        <end position="152"/>
    </location>
</feature>
<feature type="transmembrane region" description="Helical" evidence="1">
    <location>
        <begin position="46"/>
        <end position="67"/>
    </location>
</feature>
<name>A0A4R9BX66_9MICO</name>
<feature type="transmembrane region" description="Helical" evidence="1">
    <location>
        <begin position="79"/>
        <end position="107"/>
    </location>
</feature>
<comment type="caution">
    <text evidence="2">The sequence shown here is derived from an EMBL/GenBank/DDBJ whole genome shotgun (WGS) entry which is preliminary data.</text>
</comment>
<keyword evidence="1" id="KW-1133">Transmembrane helix</keyword>
<dbReference type="OrthoDB" id="9955869at2"/>
<keyword evidence="1" id="KW-0472">Membrane</keyword>
<reference evidence="2 3" key="1">
    <citation type="submission" date="2019-03" db="EMBL/GenBank/DDBJ databases">
        <title>Genomics of glacier-inhabiting Cryobacterium strains.</title>
        <authorList>
            <person name="Liu Q."/>
            <person name="Xin Y.-H."/>
        </authorList>
    </citation>
    <scope>NUCLEOTIDE SEQUENCE [LARGE SCALE GENOMIC DNA]</scope>
    <source>
        <strain evidence="2 3">Sr59</strain>
    </source>
</reference>
<sequence>MSEFSTPANLPSAPVDGARVLVRARRWLERLGSCLFDHPSIVTSSLIGTVIAQFVLALWFPLIAVTAPFDHLGTERREIAVSALSLGVAGVAAMVGGFAGVVVLFGLSSIDERFRTIRRAASSSIQRNWMSVVTTPLAAAFGSLIASAMASAGATSPALWVLEGSVLLAAHGAIRLVVVLHELVKVVNESDAAARGHRLPEAAQLPTPIQRFAATEHKVSSGAWPAA</sequence>
<accession>A0A4R9BX66</accession>
<dbReference type="AlphaFoldDB" id="A0A4R9BX66"/>